<evidence type="ECO:0000313" key="1">
    <source>
        <dbReference type="EMBL" id="MEQ2196892.1"/>
    </source>
</evidence>
<sequence length="50" mass="5616">LHSLSVEFYSFIIVPFLIFLKGLGNQEVGTLQIHLVVGFQRVTLLGLDWG</sequence>
<accession>A0ABV0QM30</accession>
<feature type="non-terminal residue" evidence="1">
    <location>
        <position position="1"/>
    </location>
</feature>
<proteinExistence type="predicted"/>
<dbReference type="Proteomes" id="UP001434883">
    <property type="component" value="Unassembled WGS sequence"/>
</dbReference>
<evidence type="ECO:0000313" key="2">
    <source>
        <dbReference type="Proteomes" id="UP001434883"/>
    </source>
</evidence>
<keyword evidence="2" id="KW-1185">Reference proteome</keyword>
<dbReference type="EMBL" id="JAHRIN010017162">
    <property type="protein sequence ID" value="MEQ2196892.1"/>
    <property type="molecule type" value="Genomic_DNA"/>
</dbReference>
<reference evidence="1 2" key="1">
    <citation type="submission" date="2021-06" db="EMBL/GenBank/DDBJ databases">
        <authorList>
            <person name="Palmer J.M."/>
        </authorList>
    </citation>
    <scope>NUCLEOTIDE SEQUENCE [LARGE SCALE GENOMIC DNA]</scope>
    <source>
        <strain evidence="1 2">XC_2019</strain>
        <tissue evidence="1">Muscle</tissue>
    </source>
</reference>
<organism evidence="1 2">
    <name type="scientific">Xenoophorus captivus</name>
    <dbReference type="NCBI Taxonomy" id="1517983"/>
    <lineage>
        <taxon>Eukaryota</taxon>
        <taxon>Metazoa</taxon>
        <taxon>Chordata</taxon>
        <taxon>Craniata</taxon>
        <taxon>Vertebrata</taxon>
        <taxon>Euteleostomi</taxon>
        <taxon>Actinopterygii</taxon>
        <taxon>Neopterygii</taxon>
        <taxon>Teleostei</taxon>
        <taxon>Neoteleostei</taxon>
        <taxon>Acanthomorphata</taxon>
        <taxon>Ovalentaria</taxon>
        <taxon>Atherinomorphae</taxon>
        <taxon>Cyprinodontiformes</taxon>
        <taxon>Goodeidae</taxon>
        <taxon>Xenoophorus</taxon>
    </lineage>
</organism>
<comment type="caution">
    <text evidence="1">The sequence shown here is derived from an EMBL/GenBank/DDBJ whole genome shotgun (WGS) entry which is preliminary data.</text>
</comment>
<gene>
    <name evidence="1" type="ORF">XENOCAPTIV_017169</name>
</gene>
<protein>
    <submittedName>
        <fullName evidence="1">Uncharacterized protein</fullName>
    </submittedName>
</protein>
<name>A0ABV0QM30_9TELE</name>